<dbReference type="PANTHER" id="PTHR21708">
    <property type="entry name" value="PROBABLE 2-DEHYDROPANTOATE 2-REDUCTASE"/>
    <property type="match status" value="1"/>
</dbReference>
<comment type="caution">
    <text evidence="7">The sequence shown here is derived from an EMBL/GenBank/DDBJ whole genome shotgun (WGS) entry which is preliminary data.</text>
</comment>
<dbReference type="InterPro" id="IPR003710">
    <property type="entry name" value="ApbA"/>
</dbReference>
<comment type="catalytic activity">
    <reaction evidence="4">
        <text>(R)-pantoate + NADP(+) = 2-dehydropantoate + NADPH + H(+)</text>
        <dbReference type="Rhea" id="RHEA:16233"/>
        <dbReference type="ChEBI" id="CHEBI:11561"/>
        <dbReference type="ChEBI" id="CHEBI:15378"/>
        <dbReference type="ChEBI" id="CHEBI:15980"/>
        <dbReference type="ChEBI" id="CHEBI:57783"/>
        <dbReference type="ChEBI" id="CHEBI:58349"/>
        <dbReference type="EC" id="1.1.1.169"/>
    </reaction>
</comment>
<dbReference type="NCBIfam" id="TIGR00745">
    <property type="entry name" value="apbA_panE"/>
    <property type="match status" value="1"/>
</dbReference>
<feature type="domain" description="Ketopantoate reductase C-terminal" evidence="6">
    <location>
        <begin position="193"/>
        <end position="320"/>
    </location>
</feature>
<comment type="similarity">
    <text evidence="1 4">Belongs to the ketopantoate reductase family.</text>
</comment>
<dbReference type="SUPFAM" id="SSF48179">
    <property type="entry name" value="6-phosphogluconate dehydrogenase C-terminal domain-like"/>
    <property type="match status" value="1"/>
</dbReference>
<gene>
    <name evidence="7" type="ORF">BB561_001501</name>
</gene>
<dbReference type="Proteomes" id="UP000245383">
    <property type="component" value="Unassembled WGS sequence"/>
</dbReference>
<dbReference type="GO" id="GO:0008677">
    <property type="term" value="F:2-dehydropantoate 2-reductase activity"/>
    <property type="evidence" value="ECO:0007669"/>
    <property type="project" value="UniProtKB-EC"/>
</dbReference>
<dbReference type="InterPro" id="IPR051402">
    <property type="entry name" value="KPR-Related"/>
</dbReference>
<evidence type="ECO:0000256" key="3">
    <source>
        <dbReference type="ARBA" id="ARBA00023002"/>
    </source>
</evidence>
<dbReference type="Pfam" id="PF02558">
    <property type="entry name" value="ApbA"/>
    <property type="match status" value="1"/>
</dbReference>
<dbReference type="SUPFAM" id="SSF51735">
    <property type="entry name" value="NAD(P)-binding Rossmann-fold domains"/>
    <property type="match status" value="1"/>
</dbReference>
<dbReference type="InterPro" id="IPR013752">
    <property type="entry name" value="KPA_reductase"/>
</dbReference>
<dbReference type="AlphaFoldDB" id="A0A2T9YUA0"/>
<evidence type="ECO:0000259" key="6">
    <source>
        <dbReference type="Pfam" id="PF08546"/>
    </source>
</evidence>
<comment type="function">
    <text evidence="4">Catalyzes the NADPH-dependent reduction of ketopantoate into pantoic acid.</text>
</comment>
<dbReference type="Gene3D" id="1.10.1040.10">
    <property type="entry name" value="N-(1-d-carboxylethyl)-l-norvaline Dehydrogenase, domain 2"/>
    <property type="match status" value="1"/>
</dbReference>
<dbReference type="GO" id="GO:0015940">
    <property type="term" value="P:pantothenate biosynthetic process"/>
    <property type="evidence" value="ECO:0007669"/>
    <property type="project" value="InterPro"/>
</dbReference>
<evidence type="ECO:0000313" key="8">
    <source>
        <dbReference type="Proteomes" id="UP000245383"/>
    </source>
</evidence>
<dbReference type="PANTHER" id="PTHR21708:SF43">
    <property type="entry name" value="KETOPANTOATE REDUCTASE C-TERMINAL DOMAIN-CONTAINING PROTEIN"/>
    <property type="match status" value="1"/>
</dbReference>
<evidence type="ECO:0000256" key="1">
    <source>
        <dbReference type="ARBA" id="ARBA00007870"/>
    </source>
</evidence>
<name>A0A2T9YUA0_9FUNG</name>
<evidence type="ECO:0000259" key="5">
    <source>
        <dbReference type="Pfam" id="PF02558"/>
    </source>
</evidence>
<dbReference type="InterPro" id="IPR013328">
    <property type="entry name" value="6PGD_dom2"/>
</dbReference>
<proteinExistence type="inferred from homology"/>
<dbReference type="EC" id="1.1.1.169" evidence="4"/>
<organism evidence="7 8">
    <name type="scientific">Smittium simulii</name>
    <dbReference type="NCBI Taxonomy" id="133385"/>
    <lineage>
        <taxon>Eukaryota</taxon>
        <taxon>Fungi</taxon>
        <taxon>Fungi incertae sedis</taxon>
        <taxon>Zoopagomycota</taxon>
        <taxon>Kickxellomycotina</taxon>
        <taxon>Harpellomycetes</taxon>
        <taxon>Harpellales</taxon>
        <taxon>Legeriomycetaceae</taxon>
        <taxon>Smittium</taxon>
    </lineage>
</organism>
<keyword evidence="2 4" id="KW-0521">NADP</keyword>
<keyword evidence="3 4" id="KW-0560">Oxidoreductase</keyword>
<dbReference type="STRING" id="133385.A0A2T9YUA0"/>
<evidence type="ECO:0000313" key="7">
    <source>
        <dbReference type="EMBL" id="PVU95922.1"/>
    </source>
</evidence>
<dbReference type="InterPro" id="IPR013332">
    <property type="entry name" value="KPR_N"/>
</dbReference>
<evidence type="ECO:0000256" key="4">
    <source>
        <dbReference type="RuleBase" id="RU362068"/>
    </source>
</evidence>
<reference evidence="7 8" key="1">
    <citation type="journal article" date="2018" name="MBio">
        <title>Comparative Genomics Reveals the Core Gene Toolbox for the Fungus-Insect Symbiosis.</title>
        <authorList>
            <person name="Wang Y."/>
            <person name="Stata M."/>
            <person name="Wang W."/>
            <person name="Stajich J.E."/>
            <person name="White M.M."/>
            <person name="Moncalvo J.M."/>
        </authorList>
    </citation>
    <scope>NUCLEOTIDE SEQUENCE [LARGE SCALE GENOMIC DNA]</scope>
    <source>
        <strain evidence="7 8">SWE-8-4</strain>
    </source>
</reference>
<accession>A0A2T9YUA0</accession>
<keyword evidence="8" id="KW-1185">Reference proteome</keyword>
<dbReference type="Pfam" id="PF08546">
    <property type="entry name" value="ApbA_C"/>
    <property type="match status" value="1"/>
</dbReference>
<dbReference type="OrthoDB" id="3609at2759"/>
<feature type="domain" description="Ketopantoate reductase N-terminal" evidence="5">
    <location>
        <begin position="8"/>
        <end position="160"/>
    </location>
</feature>
<dbReference type="GO" id="GO:0005737">
    <property type="term" value="C:cytoplasm"/>
    <property type="evidence" value="ECO:0007669"/>
    <property type="project" value="TreeGrafter"/>
</dbReference>
<evidence type="ECO:0000256" key="2">
    <source>
        <dbReference type="ARBA" id="ARBA00022857"/>
    </source>
</evidence>
<dbReference type="FunFam" id="1.10.1040.10:FF:000017">
    <property type="entry name" value="2-dehydropantoate 2-reductase"/>
    <property type="match status" value="1"/>
</dbReference>
<protein>
    <recommendedName>
        <fullName evidence="4">2-dehydropantoate 2-reductase</fullName>
        <ecNumber evidence="4">1.1.1.169</ecNumber>
    </recommendedName>
    <alternativeName>
        <fullName evidence="4">Ketopantoate reductase</fullName>
    </alternativeName>
</protein>
<dbReference type="InterPro" id="IPR036291">
    <property type="entry name" value="NAD(P)-bd_dom_sf"/>
</dbReference>
<dbReference type="InterPro" id="IPR008927">
    <property type="entry name" value="6-PGluconate_DH-like_C_sf"/>
</dbReference>
<dbReference type="Gene3D" id="3.40.50.720">
    <property type="entry name" value="NAD(P)-binding Rossmann-like Domain"/>
    <property type="match status" value="1"/>
</dbReference>
<sequence>MTASRKYLVIGGGAVGSIFGWRMQEGGADVSVVCRSNYAAVKANGYNITSIKFGNHTFTPNQVYRSAQEAVSNGCIYDFILVCTKSLPNIEEPTIVVSPSITDKKTTIVLLQNGIGIETYFAKAFPENPILSCSVYIDVIQLAQGTIDHGSTSKLEYGLYETSASDKVRDQQALKEFESDILAGDIDSKIADNIQRTRWTKIVWNASFNPISVVSGGNNSRELLRNPLTNQLLRLTMTEVLVLGEAITGERVASCSNDEYITNTFDFTDNRPNPVTPSMLVDYINKRPMEHQVILKNPIDLAKKHNISVPILETIYTFLITLEEKNLAPVS</sequence>
<dbReference type="EMBL" id="MBFR01000044">
    <property type="protein sequence ID" value="PVU95922.1"/>
    <property type="molecule type" value="Genomic_DNA"/>
</dbReference>